<name>A0A2G9C206_9BURK</name>
<evidence type="ECO:0000313" key="2">
    <source>
        <dbReference type="EMBL" id="PIM50437.1"/>
    </source>
</evidence>
<comment type="caution">
    <text evidence="2">The sequence shown here is derived from an EMBL/GenBank/DDBJ whole genome shotgun (WGS) entry which is preliminary data.</text>
</comment>
<dbReference type="RefSeq" id="WP_199174363.1">
    <property type="nucleotide sequence ID" value="NZ_PEOG01000157.1"/>
</dbReference>
<evidence type="ECO:0000313" key="3">
    <source>
        <dbReference type="Proteomes" id="UP000231501"/>
    </source>
</evidence>
<feature type="non-terminal residue" evidence="2">
    <location>
        <position position="1"/>
    </location>
</feature>
<organism evidence="2 3">
    <name type="scientific">Roseateles chitinivorans</name>
    <dbReference type="NCBI Taxonomy" id="2917965"/>
    <lineage>
        <taxon>Bacteria</taxon>
        <taxon>Pseudomonadati</taxon>
        <taxon>Pseudomonadota</taxon>
        <taxon>Betaproteobacteria</taxon>
        <taxon>Burkholderiales</taxon>
        <taxon>Sphaerotilaceae</taxon>
        <taxon>Roseateles</taxon>
    </lineage>
</organism>
<dbReference type="EMBL" id="PEOG01000157">
    <property type="protein sequence ID" value="PIM50437.1"/>
    <property type="molecule type" value="Genomic_DNA"/>
</dbReference>
<evidence type="ECO:0000256" key="1">
    <source>
        <dbReference type="SAM" id="MobiDB-lite"/>
    </source>
</evidence>
<proteinExistence type="predicted"/>
<dbReference type="InterPro" id="IPR016024">
    <property type="entry name" value="ARM-type_fold"/>
</dbReference>
<dbReference type="InterPro" id="IPR011989">
    <property type="entry name" value="ARM-like"/>
</dbReference>
<reference evidence="2 3" key="1">
    <citation type="submission" date="2017-11" db="EMBL/GenBank/DDBJ databases">
        <title>Draft genome sequence of Mitsuaria sp. HWN-4.</title>
        <authorList>
            <person name="Gundlapally S.R."/>
        </authorList>
    </citation>
    <scope>NUCLEOTIDE SEQUENCE [LARGE SCALE GENOMIC DNA]</scope>
    <source>
        <strain evidence="2 3">HWN-4</strain>
    </source>
</reference>
<gene>
    <name evidence="2" type="ORF">CS062_25015</name>
</gene>
<protein>
    <recommendedName>
        <fullName evidence="4">HEAT repeat domain-containing protein</fullName>
    </recommendedName>
</protein>
<evidence type="ECO:0008006" key="4">
    <source>
        <dbReference type="Google" id="ProtNLM"/>
    </source>
</evidence>
<feature type="non-terminal residue" evidence="2">
    <location>
        <position position="320"/>
    </location>
</feature>
<sequence>PSLRVPAQPGWRGAWPSGGEASTPPFDAGGTAVFRRRAAEECLDLVAVLRAYRAPQPDEHWRTPIDSERRLLAQINAIVGLGADALDQVAALAIDPDLPDPGRVFAALLVLGCVAGDRWLPAMRRIFETAVSRHPEEGAHAVEALSLSPRSDLPALLNPFLSHELPALRAAAARVLAFRWELPEGAWETAMRDAAPAVVAAALGAPAQQFDPGRCEPLLLAAAHSPIEPVARAALRVGAALRLPAMHGQATRMATRDPGWADALLAMAMHGHPGDAVLLRAMLRNADRWQAARAAGVLGLPALVPDLLALHDDPLRSDEE</sequence>
<feature type="region of interest" description="Disordered" evidence="1">
    <location>
        <begin position="1"/>
        <end position="24"/>
    </location>
</feature>
<dbReference type="AlphaFoldDB" id="A0A2G9C206"/>
<dbReference type="Gene3D" id="1.25.10.10">
    <property type="entry name" value="Leucine-rich Repeat Variant"/>
    <property type="match status" value="1"/>
</dbReference>
<accession>A0A2G9C206</accession>
<dbReference type="Proteomes" id="UP000231501">
    <property type="component" value="Unassembled WGS sequence"/>
</dbReference>
<keyword evidence="3" id="KW-1185">Reference proteome</keyword>
<dbReference type="SUPFAM" id="SSF48371">
    <property type="entry name" value="ARM repeat"/>
    <property type="match status" value="1"/>
</dbReference>